<keyword evidence="5" id="KW-0223">Dioxygenase</keyword>
<comment type="cofactor">
    <cofactor evidence="1">
        <name>Fe(2+)</name>
        <dbReference type="ChEBI" id="CHEBI:29033"/>
    </cofactor>
</comment>
<evidence type="ECO:0000313" key="14">
    <source>
        <dbReference type="EMBL" id="RKO86146.1"/>
    </source>
</evidence>
<dbReference type="Proteomes" id="UP000269721">
    <property type="component" value="Unassembled WGS sequence"/>
</dbReference>
<feature type="region of interest" description="Disordered" evidence="12">
    <location>
        <begin position="1"/>
        <end position="143"/>
    </location>
</feature>
<comment type="subcellular location">
    <subcellularLocation>
        <location evidence="2">Nucleus</location>
    </subcellularLocation>
</comment>
<evidence type="ECO:0000256" key="6">
    <source>
        <dbReference type="ARBA" id="ARBA00023002"/>
    </source>
</evidence>
<evidence type="ECO:0000256" key="3">
    <source>
        <dbReference type="ARBA" id="ARBA00022723"/>
    </source>
</evidence>
<evidence type="ECO:0000256" key="10">
    <source>
        <dbReference type="ARBA" id="ARBA00023242"/>
    </source>
</evidence>
<keyword evidence="4" id="KW-0156">Chromatin regulator</keyword>
<keyword evidence="7" id="KW-0408">Iron</keyword>
<gene>
    <name evidence="14" type="ORF">BDK51DRAFT_50890</name>
</gene>
<feature type="non-terminal residue" evidence="14">
    <location>
        <position position="189"/>
    </location>
</feature>
<dbReference type="PANTHER" id="PTHR12480">
    <property type="entry name" value="ARGININE DEMETHYLASE AND LYSYL-HYDROXYLASE JMJD"/>
    <property type="match status" value="1"/>
</dbReference>
<evidence type="ECO:0000256" key="8">
    <source>
        <dbReference type="ARBA" id="ARBA00023015"/>
    </source>
</evidence>
<dbReference type="PANTHER" id="PTHR12480:SF32">
    <property type="entry name" value="BIFUNCTIONAL ARGININE DEMETHYLASE AND LYSYL-HYDROXYLASE JMJD6"/>
    <property type="match status" value="1"/>
</dbReference>
<evidence type="ECO:0000256" key="12">
    <source>
        <dbReference type="SAM" id="MobiDB-lite"/>
    </source>
</evidence>
<keyword evidence="6" id="KW-0560">Oxidoreductase</keyword>
<organism evidence="14 15">
    <name type="scientific">Blyttiomyces helicus</name>
    <dbReference type="NCBI Taxonomy" id="388810"/>
    <lineage>
        <taxon>Eukaryota</taxon>
        <taxon>Fungi</taxon>
        <taxon>Fungi incertae sedis</taxon>
        <taxon>Chytridiomycota</taxon>
        <taxon>Chytridiomycota incertae sedis</taxon>
        <taxon>Chytridiomycetes</taxon>
        <taxon>Chytridiomycetes incertae sedis</taxon>
        <taxon>Blyttiomyces</taxon>
    </lineage>
</organism>
<dbReference type="AlphaFoldDB" id="A0A4P9W7L0"/>
<dbReference type="GO" id="GO:0046872">
    <property type="term" value="F:metal ion binding"/>
    <property type="evidence" value="ECO:0007669"/>
    <property type="project" value="UniProtKB-KW"/>
</dbReference>
<dbReference type="GO" id="GO:0005634">
    <property type="term" value="C:nucleus"/>
    <property type="evidence" value="ECO:0007669"/>
    <property type="project" value="UniProtKB-SubCell"/>
</dbReference>
<dbReference type="OrthoDB" id="424465at2759"/>
<dbReference type="SUPFAM" id="SSF51197">
    <property type="entry name" value="Clavaminate synthase-like"/>
    <property type="match status" value="1"/>
</dbReference>
<evidence type="ECO:0000313" key="15">
    <source>
        <dbReference type="Proteomes" id="UP000269721"/>
    </source>
</evidence>
<proteinExistence type="inferred from homology"/>
<keyword evidence="9" id="KW-0804">Transcription</keyword>
<dbReference type="GO" id="GO:0106140">
    <property type="term" value="F:P-TEFb complex binding"/>
    <property type="evidence" value="ECO:0007669"/>
    <property type="project" value="TreeGrafter"/>
</dbReference>
<evidence type="ECO:0000256" key="1">
    <source>
        <dbReference type="ARBA" id="ARBA00001954"/>
    </source>
</evidence>
<dbReference type="InterPro" id="IPR003347">
    <property type="entry name" value="JmjC_dom"/>
</dbReference>
<dbReference type="GO" id="GO:0033749">
    <property type="term" value="F:histone H4R3 demethylase activity"/>
    <property type="evidence" value="ECO:0007669"/>
    <property type="project" value="TreeGrafter"/>
</dbReference>
<protein>
    <recommendedName>
        <fullName evidence="13">JmjC domain-containing protein</fullName>
    </recommendedName>
</protein>
<feature type="compositionally biased region" description="Low complexity" evidence="12">
    <location>
        <begin position="96"/>
        <end position="105"/>
    </location>
</feature>
<name>A0A4P9W7L0_9FUNG</name>
<evidence type="ECO:0000256" key="7">
    <source>
        <dbReference type="ARBA" id="ARBA00023004"/>
    </source>
</evidence>
<sequence length="189" mass="22012">RDRDREKEEGRENDRDDGRRNDRGRGDVGIQEWERDQERERNRDEFRGNDREREDGGHREQDGGRARERERDRDRDRDPERESGRGDNRRIDLDVPSEPASPAEPISDAVPSSEIADFSPSVPRSFPLADPRPDENDDPPSHPTCELLADYEVPKYFRDDLFQLTGSRRRPPYRWVVIGPARSGTGIHI</sequence>
<keyword evidence="15" id="KW-1185">Reference proteome</keyword>
<keyword evidence="3" id="KW-0479">Metal-binding</keyword>
<comment type="similarity">
    <text evidence="11">Belongs to the JMJD6 family.</text>
</comment>
<dbReference type="Gene3D" id="2.60.120.650">
    <property type="entry name" value="Cupin"/>
    <property type="match status" value="1"/>
</dbReference>
<evidence type="ECO:0000256" key="11">
    <source>
        <dbReference type="ARBA" id="ARBA00038068"/>
    </source>
</evidence>
<reference evidence="15" key="1">
    <citation type="journal article" date="2018" name="Nat. Microbiol.">
        <title>Leveraging single-cell genomics to expand the fungal tree of life.</title>
        <authorList>
            <person name="Ahrendt S.R."/>
            <person name="Quandt C.A."/>
            <person name="Ciobanu D."/>
            <person name="Clum A."/>
            <person name="Salamov A."/>
            <person name="Andreopoulos B."/>
            <person name="Cheng J.F."/>
            <person name="Woyke T."/>
            <person name="Pelin A."/>
            <person name="Henrissat B."/>
            <person name="Reynolds N.K."/>
            <person name="Benny G.L."/>
            <person name="Smith M.E."/>
            <person name="James T.Y."/>
            <person name="Grigoriev I.V."/>
        </authorList>
    </citation>
    <scope>NUCLEOTIDE SEQUENCE [LARGE SCALE GENOMIC DNA]</scope>
</reference>
<keyword evidence="10" id="KW-0539">Nucleus</keyword>
<accession>A0A4P9W7L0</accession>
<evidence type="ECO:0000256" key="9">
    <source>
        <dbReference type="ARBA" id="ARBA00023163"/>
    </source>
</evidence>
<evidence type="ECO:0000256" key="5">
    <source>
        <dbReference type="ARBA" id="ARBA00022964"/>
    </source>
</evidence>
<feature type="compositionally biased region" description="Basic and acidic residues" evidence="12">
    <location>
        <begin position="1"/>
        <end position="93"/>
    </location>
</feature>
<evidence type="ECO:0000259" key="13">
    <source>
        <dbReference type="PROSITE" id="PS51184"/>
    </source>
</evidence>
<dbReference type="PROSITE" id="PS51184">
    <property type="entry name" value="JMJC"/>
    <property type="match status" value="1"/>
</dbReference>
<dbReference type="EMBL" id="KZ998436">
    <property type="protein sequence ID" value="RKO86146.1"/>
    <property type="molecule type" value="Genomic_DNA"/>
</dbReference>
<keyword evidence="8" id="KW-0805">Transcription regulation</keyword>
<feature type="non-terminal residue" evidence="14">
    <location>
        <position position="1"/>
    </location>
</feature>
<dbReference type="InterPro" id="IPR050910">
    <property type="entry name" value="JMJD6_ArgDemeth/LysHydrox"/>
</dbReference>
<dbReference type="GO" id="GO:0005737">
    <property type="term" value="C:cytoplasm"/>
    <property type="evidence" value="ECO:0007669"/>
    <property type="project" value="TreeGrafter"/>
</dbReference>
<evidence type="ECO:0000256" key="2">
    <source>
        <dbReference type="ARBA" id="ARBA00004123"/>
    </source>
</evidence>
<evidence type="ECO:0000256" key="4">
    <source>
        <dbReference type="ARBA" id="ARBA00022853"/>
    </source>
</evidence>
<feature type="domain" description="JmjC" evidence="13">
    <location>
        <begin position="142"/>
        <end position="189"/>
    </location>
</feature>